<dbReference type="AlphaFoldDB" id="A0A7G9TAU0"/>
<evidence type="ECO:0000313" key="1">
    <source>
        <dbReference type="EMBL" id="QNN77215.1"/>
    </source>
</evidence>
<gene>
    <name evidence="1" type="ORF">IAE60_14995</name>
</gene>
<name>A0A7G9TAU0_PSEMX</name>
<dbReference type="GeneID" id="81472292"/>
<evidence type="ECO:0000313" key="2">
    <source>
        <dbReference type="Proteomes" id="UP000515838"/>
    </source>
</evidence>
<proteinExistence type="predicted"/>
<sequence>MLTAEQIRERLDEAEAAIRDGQVGSNPHEFIETLWAQVQEEAPPELKMEVYDRLLELSGLLGIRDTTLAQERLGGPLWDMFLAALEDLPDATQDEAAFWRAVDSAKAPLFDGCTEECGAEIEEAVQAELNRRGLATPGEFEP</sequence>
<reference evidence="1 2" key="1">
    <citation type="submission" date="2020-08" db="EMBL/GenBank/DDBJ databases">
        <title>Streptomycin Non-resistant strain, P. mexicana.</title>
        <authorList>
            <person name="Ganesh-Kumar S."/>
            <person name="Zhe T."/>
            <person name="Yu Z."/>
            <person name="Min Y."/>
        </authorList>
    </citation>
    <scope>NUCLEOTIDE SEQUENCE [LARGE SCALE GENOMIC DNA]</scope>
    <source>
        <strain evidence="1 2">GTZY2</strain>
    </source>
</reference>
<dbReference type="Proteomes" id="UP000515838">
    <property type="component" value="Chromosome"/>
</dbReference>
<protein>
    <submittedName>
        <fullName evidence="1">Uncharacterized protein</fullName>
    </submittedName>
</protein>
<dbReference type="RefSeq" id="WP_187572863.1">
    <property type="nucleotide sequence ID" value="NZ_CP060731.1"/>
</dbReference>
<organism evidence="1 2">
    <name type="scientific">Pseudoxanthomonas mexicana</name>
    <dbReference type="NCBI Taxonomy" id="128785"/>
    <lineage>
        <taxon>Bacteria</taxon>
        <taxon>Pseudomonadati</taxon>
        <taxon>Pseudomonadota</taxon>
        <taxon>Gammaproteobacteria</taxon>
        <taxon>Lysobacterales</taxon>
        <taxon>Lysobacteraceae</taxon>
        <taxon>Pseudoxanthomonas</taxon>
    </lineage>
</organism>
<accession>A0A7G9TAU0</accession>
<dbReference type="EMBL" id="CP060731">
    <property type="protein sequence ID" value="QNN77215.1"/>
    <property type="molecule type" value="Genomic_DNA"/>
</dbReference>